<protein>
    <submittedName>
        <fullName evidence="1">Uncharacterized protein</fullName>
    </submittedName>
</protein>
<organism evidence="1 2">
    <name type="scientific">Kribbella hippodromi</name>
    <dbReference type="NCBI Taxonomy" id="434347"/>
    <lineage>
        <taxon>Bacteria</taxon>
        <taxon>Bacillati</taxon>
        <taxon>Actinomycetota</taxon>
        <taxon>Actinomycetes</taxon>
        <taxon>Propionibacteriales</taxon>
        <taxon>Kribbellaceae</taxon>
        <taxon>Kribbella</taxon>
    </lineage>
</organism>
<sequence length="124" mass="13952">MTLEPGRIFRDAWIAGVKKHFPGEPKASYVTPWEDTPEWERSSAASVCTQVAEFVEVSAGNTSKLTREQKGRFVALCWIAQIYKHIPDPKPAYVADWQELPDWQRETDADIFEAIEAAGASAVR</sequence>
<evidence type="ECO:0000313" key="2">
    <source>
        <dbReference type="Proteomes" id="UP001501705"/>
    </source>
</evidence>
<proteinExistence type="predicted"/>
<comment type="caution">
    <text evidence="1">The sequence shown here is derived from an EMBL/GenBank/DDBJ whole genome shotgun (WGS) entry which is preliminary data.</text>
</comment>
<dbReference type="EMBL" id="BAAAPH010000035">
    <property type="protein sequence ID" value="GAA1604861.1"/>
    <property type="molecule type" value="Genomic_DNA"/>
</dbReference>
<accession>A0ABN2EF00</accession>
<dbReference type="RefSeq" id="WP_344240984.1">
    <property type="nucleotide sequence ID" value="NZ_BAAAPH010000035.1"/>
</dbReference>
<reference evidence="1 2" key="1">
    <citation type="journal article" date="2019" name="Int. J. Syst. Evol. Microbiol.">
        <title>The Global Catalogue of Microorganisms (GCM) 10K type strain sequencing project: providing services to taxonomists for standard genome sequencing and annotation.</title>
        <authorList>
            <consortium name="The Broad Institute Genomics Platform"/>
            <consortium name="The Broad Institute Genome Sequencing Center for Infectious Disease"/>
            <person name="Wu L."/>
            <person name="Ma J."/>
        </authorList>
    </citation>
    <scope>NUCLEOTIDE SEQUENCE [LARGE SCALE GENOMIC DNA]</scope>
    <source>
        <strain evidence="1 2">JCM 15572</strain>
    </source>
</reference>
<name>A0ABN2EF00_9ACTN</name>
<keyword evidence="2" id="KW-1185">Reference proteome</keyword>
<dbReference type="Proteomes" id="UP001501705">
    <property type="component" value="Unassembled WGS sequence"/>
</dbReference>
<gene>
    <name evidence="1" type="ORF">GCM10009804_71380</name>
</gene>
<evidence type="ECO:0000313" key="1">
    <source>
        <dbReference type="EMBL" id="GAA1604861.1"/>
    </source>
</evidence>